<sequence length="73" mass="7781">RQREFDRSVRHGGVSPPFGMPCASGALETACQTPMSRWRSQGPYGVPDGPLSGSQGLRGGTEQTSFEVPLGEM</sequence>
<organism evidence="2 3">
    <name type="scientific">Pogonophryne albipinna</name>
    <dbReference type="NCBI Taxonomy" id="1090488"/>
    <lineage>
        <taxon>Eukaryota</taxon>
        <taxon>Metazoa</taxon>
        <taxon>Chordata</taxon>
        <taxon>Craniata</taxon>
        <taxon>Vertebrata</taxon>
        <taxon>Euteleostomi</taxon>
        <taxon>Actinopterygii</taxon>
        <taxon>Neopterygii</taxon>
        <taxon>Teleostei</taxon>
        <taxon>Neoteleostei</taxon>
        <taxon>Acanthomorphata</taxon>
        <taxon>Eupercaria</taxon>
        <taxon>Perciformes</taxon>
        <taxon>Notothenioidei</taxon>
        <taxon>Pogonophryne</taxon>
    </lineage>
</organism>
<dbReference type="EMBL" id="JAPTMU010000006">
    <property type="protein sequence ID" value="KAJ4941730.1"/>
    <property type="molecule type" value="Genomic_DNA"/>
</dbReference>
<comment type="caution">
    <text evidence="2">The sequence shown here is derived from an EMBL/GenBank/DDBJ whole genome shotgun (WGS) entry which is preliminary data.</text>
</comment>
<evidence type="ECO:0000313" key="2">
    <source>
        <dbReference type="EMBL" id="KAJ4941730.1"/>
    </source>
</evidence>
<protein>
    <submittedName>
        <fullName evidence="2">Uncharacterized protein</fullName>
    </submittedName>
</protein>
<keyword evidence="3" id="KW-1185">Reference proteome</keyword>
<evidence type="ECO:0000256" key="1">
    <source>
        <dbReference type="SAM" id="MobiDB-lite"/>
    </source>
</evidence>
<dbReference type="Proteomes" id="UP001219934">
    <property type="component" value="Unassembled WGS sequence"/>
</dbReference>
<dbReference type="AlphaFoldDB" id="A0AAD6BDX0"/>
<feature type="region of interest" description="Disordered" evidence="1">
    <location>
        <begin position="33"/>
        <end position="73"/>
    </location>
</feature>
<accession>A0AAD6BDX0</accession>
<feature type="non-terminal residue" evidence="2">
    <location>
        <position position="73"/>
    </location>
</feature>
<proteinExistence type="predicted"/>
<name>A0AAD6BDX0_9TELE</name>
<reference evidence="2" key="1">
    <citation type="submission" date="2022-11" db="EMBL/GenBank/DDBJ databases">
        <title>Chromosome-level genome of Pogonophryne albipinna.</title>
        <authorList>
            <person name="Jo E."/>
        </authorList>
    </citation>
    <scope>NUCLEOTIDE SEQUENCE</scope>
    <source>
        <strain evidence="2">SGF0006</strain>
        <tissue evidence="2">Muscle</tissue>
    </source>
</reference>
<feature type="non-terminal residue" evidence="2">
    <location>
        <position position="1"/>
    </location>
</feature>
<gene>
    <name evidence="2" type="ORF">JOQ06_011605</name>
</gene>
<evidence type="ECO:0000313" key="3">
    <source>
        <dbReference type="Proteomes" id="UP001219934"/>
    </source>
</evidence>
<feature type="region of interest" description="Disordered" evidence="1">
    <location>
        <begin position="1"/>
        <end position="20"/>
    </location>
</feature>